<keyword evidence="3" id="KW-1185">Reference proteome</keyword>
<gene>
    <name evidence="2" type="ORF">OH76DRAFT_1004927</name>
</gene>
<organism evidence="2 3">
    <name type="scientific">Lentinus brumalis</name>
    <dbReference type="NCBI Taxonomy" id="2498619"/>
    <lineage>
        <taxon>Eukaryota</taxon>
        <taxon>Fungi</taxon>
        <taxon>Dikarya</taxon>
        <taxon>Basidiomycota</taxon>
        <taxon>Agaricomycotina</taxon>
        <taxon>Agaricomycetes</taxon>
        <taxon>Polyporales</taxon>
        <taxon>Polyporaceae</taxon>
        <taxon>Lentinus</taxon>
    </lineage>
</organism>
<feature type="compositionally biased region" description="Basic and acidic residues" evidence="1">
    <location>
        <begin position="27"/>
        <end position="39"/>
    </location>
</feature>
<sequence>MSSATSNVATDIRPHGDQEGIFIMRTAAKERQLGQERTSKAPAAGRAPVASCSDWPAVSGRQEGCMSRLYAECGDGQRAKERSPRATEHGRRLQANSRADTRAEDEDQRRDEVAGSRDCRFSQRPRPRRDLPFSLLSGSRG</sequence>
<dbReference type="Proteomes" id="UP000256964">
    <property type="component" value="Unassembled WGS sequence"/>
</dbReference>
<feature type="region of interest" description="Disordered" evidence="1">
    <location>
        <begin position="1"/>
        <end position="58"/>
    </location>
</feature>
<feature type="compositionally biased region" description="Basic and acidic residues" evidence="1">
    <location>
        <begin position="75"/>
        <end position="91"/>
    </location>
</feature>
<evidence type="ECO:0000313" key="3">
    <source>
        <dbReference type="Proteomes" id="UP000256964"/>
    </source>
</evidence>
<evidence type="ECO:0000313" key="2">
    <source>
        <dbReference type="EMBL" id="RDX45369.1"/>
    </source>
</evidence>
<feature type="region of interest" description="Disordered" evidence="1">
    <location>
        <begin position="74"/>
        <end position="141"/>
    </location>
</feature>
<proteinExistence type="predicted"/>
<evidence type="ECO:0000256" key="1">
    <source>
        <dbReference type="SAM" id="MobiDB-lite"/>
    </source>
</evidence>
<accession>A0A371CYN2</accession>
<dbReference type="AlphaFoldDB" id="A0A371CYN2"/>
<name>A0A371CYN2_9APHY</name>
<feature type="compositionally biased region" description="Basic and acidic residues" evidence="1">
    <location>
        <begin position="99"/>
        <end position="121"/>
    </location>
</feature>
<protein>
    <submittedName>
        <fullName evidence="2">Uncharacterized protein</fullName>
    </submittedName>
</protein>
<dbReference type="EMBL" id="KZ857438">
    <property type="protein sequence ID" value="RDX45369.1"/>
    <property type="molecule type" value="Genomic_DNA"/>
</dbReference>
<reference evidence="2 3" key="1">
    <citation type="journal article" date="2018" name="Biotechnol. Biofuels">
        <title>Integrative visual omics of the white-rot fungus Polyporus brumalis exposes the biotechnological potential of its oxidative enzymes for delignifying raw plant biomass.</title>
        <authorList>
            <person name="Miyauchi S."/>
            <person name="Rancon A."/>
            <person name="Drula E."/>
            <person name="Hage H."/>
            <person name="Chaduli D."/>
            <person name="Favel A."/>
            <person name="Grisel S."/>
            <person name="Henrissat B."/>
            <person name="Herpoel-Gimbert I."/>
            <person name="Ruiz-Duenas F.J."/>
            <person name="Chevret D."/>
            <person name="Hainaut M."/>
            <person name="Lin J."/>
            <person name="Wang M."/>
            <person name="Pangilinan J."/>
            <person name="Lipzen A."/>
            <person name="Lesage-Meessen L."/>
            <person name="Navarro D."/>
            <person name="Riley R."/>
            <person name="Grigoriev I.V."/>
            <person name="Zhou S."/>
            <person name="Raouche S."/>
            <person name="Rosso M.N."/>
        </authorList>
    </citation>
    <scope>NUCLEOTIDE SEQUENCE [LARGE SCALE GENOMIC DNA]</scope>
    <source>
        <strain evidence="2 3">BRFM 1820</strain>
    </source>
</reference>